<feature type="domain" description="VWFA" evidence="12">
    <location>
        <begin position="4664"/>
        <end position="4844"/>
    </location>
</feature>
<dbReference type="GO" id="GO:0000055">
    <property type="term" value="P:ribosomal large subunit export from nucleus"/>
    <property type="evidence" value="ECO:0007669"/>
    <property type="project" value="TreeGrafter"/>
</dbReference>
<dbReference type="FunFam" id="3.40.50.300:FF:000712">
    <property type="entry name" value="Midasin"/>
    <property type="match status" value="1"/>
</dbReference>
<dbReference type="GO" id="GO:0005654">
    <property type="term" value="C:nucleoplasm"/>
    <property type="evidence" value="ECO:0007669"/>
    <property type="project" value="UniProtKB-SubCell"/>
</dbReference>
<dbReference type="GO" id="GO:0005524">
    <property type="term" value="F:ATP binding"/>
    <property type="evidence" value="ECO:0007669"/>
    <property type="project" value="UniProtKB-KW"/>
</dbReference>
<proteinExistence type="inferred from homology"/>
<feature type="region of interest" description="Disordered" evidence="11">
    <location>
        <begin position="4550"/>
        <end position="4569"/>
    </location>
</feature>
<evidence type="ECO:0000256" key="3">
    <source>
        <dbReference type="ARBA" id="ARBA00007188"/>
    </source>
</evidence>
<dbReference type="SMART" id="SM00382">
    <property type="entry name" value="AAA"/>
    <property type="match status" value="6"/>
</dbReference>
<organism evidence="13 14">
    <name type="scientific">Aulographum hederae CBS 113979</name>
    <dbReference type="NCBI Taxonomy" id="1176131"/>
    <lineage>
        <taxon>Eukaryota</taxon>
        <taxon>Fungi</taxon>
        <taxon>Dikarya</taxon>
        <taxon>Ascomycota</taxon>
        <taxon>Pezizomycotina</taxon>
        <taxon>Dothideomycetes</taxon>
        <taxon>Pleosporomycetidae</taxon>
        <taxon>Aulographales</taxon>
        <taxon>Aulographaceae</taxon>
    </lineage>
</organism>
<dbReference type="Pfam" id="PF17865">
    <property type="entry name" value="AAA_lid_5"/>
    <property type="match status" value="1"/>
</dbReference>
<dbReference type="FunFam" id="3.40.50.300:FF:001053">
    <property type="entry name" value="Midasin"/>
    <property type="match status" value="1"/>
</dbReference>
<comment type="function">
    <text evidence="10">Nuclear chaperone required for maturation and nuclear export of pre-60S ribosome subunits.</text>
</comment>
<evidence type="ECO:0000256" key="4">
    <source>
        <dbReference type="ARBA" id="ARBA00017143"/>
    </source>
</evidence>
<keyword evidence="9 10" id="KW-0539">Nucleus</keyword>
<dbReference type="GO" id="GO:0030687">
    <property type="term" value="C:preribosome, large subunit precursor"/>
    <property type="evidence" value="ECO:0007669"/>
    <property type="project" value="TreeGrafter"/>
</dbReference>
<dbReference type="PANTHER" id="PTHR48103">
    <property type="entry name" value="MIDASIN-RELATED"/>
    <property type="match status" value="1"/>
</dbReference>
<dbReference type="CDD" id="cd00009">
    <property type="entry name" value="AAA"/>
    <property type="match status" value="2"/>
</dbReference>
<dbReference type="SUPFAM" id="SSF53300">
    <property type="entry name" value="vWA-like"/>
    <property type="match status" value="1"/>
</dbReference>
<dbReference type="InterPro" id="IPR027417">
    <property type="entry name" value="P-loop_NTPase"/>
</dbReference>
<evidence type="ECO:0000259" key="12">
    <source>
        <dbReference type="PROSITE" id="PS50234"/>
    </source>
</evidence>
<feature type="compositionally biased region" description="Basic and acidic residues" evidence="11">
    <location>
        <begin position="4195"/>
        <end position="4207"/>
    </location>
</feature>
<dbReference type="InterPro" id="IPR002035">
    <property type="entry name" value="VWF_A"/>
</dbReference>
<feature type="compositionally biased region" description="Acidic residues" evidence="11">
    <location>
        <begin position="4251"/>
        <end position="4282"/>
    </location>
</feature>
<evidence type="ECO:0000256" key="9">
    <source>
        <dbReference type="ARBA" id="ARBA00023242"/>
    </source>
</evidence>
<keyword evidence="5" id="KW-0597">Phosphoprotein</keyword>
<dbReference type="Gene3D" id="3.40.50.300">
    <property type="entry name" value="P-loop containing nucleotide triphosphate hydrolases"/>
    <property type="match status" value="6"/>
</dbReference>
<evidence type="ECO:0000256" key="7">
    <source>
        <dbReference type="ARBA" id="ARBA00022840"/>
    </source>
</evidence>
<dbReference type="PIRSF" id="PIRSF010340">
    <property type="entry name" value="Midasin"/>
    <property type="match status" value="1"/>
</dbReference>
<dbReference type="InterPro" id="IPR036465">
    <property type="entry name" value="vWFA_dom_sf"/>
</dbReference>
<feature type="compositionally biased region" description="Acidic residues" evidence="11">
    <location>
        <begin position="4443"/>
        <end position="4453"/>
    </location>
</feature>
<dbReference type="GO" id="GO:0016887">
    <property type="term" value="F:ATP hydrolysis activity"/>
    <property type="evidence" value="ECO:0007669"/>
    <property type="project" value="InterPro"/>
</dbReference>
<name>A0A6G1HD37_9PEZI</name>
<feature type="region of interest" description="Disordered" evidence="11">
    <location>
        <begin position="733"/>
        <end position="758"/>
    </location>
</feature>
<evidence type="ECO:0000256" key="10">
    <source>
        <dbReference type="PIRNR" id="PIRNR010340"/>
    </source>
</evidence>
<feature type="region of interest" description="Disordered" evidence="11">
    <location>
        <begin position="4023"/>
        <end position="4537"/>
    </location>
</feature>
<evidence type="ECO:0000256" key="8">
    <source>
        <dbReference type="ARBA" id="ARBA00023186"/>
    </source>
</evidence>
<evidence type="ECO:0000256" key="1">
    <source>
        <dbReference type="ARBA" id="ARBA00004604"/>
    </source>
</evidence>
<dbReference type="Pfam" id="PF21108">
    <property type="entry name" value="MDN1_4th"/>
    <property type="match status" value="1"/>
</dbReference>
<dbReference type="Proteomes" id="UP000800041">
    <property type="component" value="Unassembled WGS sequence"/>
</dbReference>
<dbReference type="Pfam" id="PF17867">
    <property type="entry name" value="AAA_lid_7"/>
    <property type="match status" value="3"/>
</dbReference>
<evidence type="ECO:0000256" key="6">
    <source>
        <dbReference type="ARBA" id="ARBA00022741"/>
    </source>
</evidence>
<dbReference type="InterPro" id="IPR003593">
    <property type="entry name" value="AAA+_ATPase"/>
</dbReference>
<dbReference type="FunFam" id="3.40.50.300:FF:000142">
    <property type="entry name" value="Midasin"/>
    <property type="match status" value="1"/>
</dbReference>
<evidence type="ECO:0000256" key="5">
    <source>
        <dbReference type="ARBA" id="ARBA00022553"/>
    </source>
</evidence>
<keyword evidence="8 10" id="KW-0143">Chaperone</keyword>
<dbReference type="InterPro" id="IPR040848">
    <property type="entry name" value="AAA_lid_7"/>
</dbReference>
<gene>
    <name evidence="13" type="ORF">K402DRAFT_450655</name>
</gene>
<dbReference type="GO" id="GO:0005730">
    <property type="term" value="C:nucleolus"/>
    <property type="evidence" value="ECO:0007669"/>
    <property type="project" value="UniProtKB-SubCell"/>
</dbReference>
<protein>
    <recommendedName>
        <fullName evidence="4 10">Midasin</fullName>
    </recommendedName>
</protein>
<keyword evidence="6 10" id="KW-0547">Nucleotide-binding</keyword>
<dbReference type="Pfam" id="PF07728">
    <property type="entry name" value="AAA_5"/>
    <property type="match status" value="9"/>
</dbReference>
<evidence type="ECO:0000256" key="11">
    <source>
        <dbReference type="SAM" id="MobiDB-lite"/>
    </source>
</evidence>
<dbReference type="OrthoDB" id="5186at2759"/>
<evidence type="ECO:0000313" key="14">
    <source>
        <dbReference type="Proteomes" id="UP000800041"/>
    </source>
</evidence>
<feature type="compositionally biased region" description="Acidic residues" evidence="11">
    <location>
        <begin position="4182"/>
        <end position="4194"/>
    </location>
</feature>
<feature type="compositionally biased region" description="Acidic residues" evidence="11">
    <location>
        <begin position="4231"/>
        <end position="4244"/>
    </location>
</feature>
<reference evidence="13" key="1">
    <citation type="journal article" date="2020" name="Stud. Mycol.">
        <title>101 Dothideomycetes genomes: a test case for predicting lifestyles and emergence of pathogens.</title>
        <authorList>
            <person name="Haridas S."/>
            <person name="Albert R."/>
            <person name="Binder M."/>
            <person name="Bloem J."/>
            <person name="Labutti K."/>
            <person name="Salamov A."/>
            <person name="Andreopoulos B."/>
            <person name="Baker S."/>
            <person name="Barry K."/>
            <person name="Bills G."/>
            <person name="Bluhm B."/>
            <person name="Cannon C."/>
            <person name="Castanera R."/>
            <person name="Culley D."/>
            <person name="Daum C."/>
            <person name="Ezra D."/>
            <person name="Gonzalez J."/>
            <person name="Henrissat B."/>
            <person name="Kuo A."/>
            <person name="Liang C."/>
            <person name="Lipzen A."/>
            <person name="Lutzoni F."/>
            <person name="Magnuson J."/>
            <person name="Mondo S."/>
            <person name="Nolan M."/>
            <person name="Ohm R."/>
            <person name="Pangilinan J."/>
            <person name="Park H.-J."/>
            <person name="Ramirez L."/>
            <person name="Alfaro M."/>
            <person name="Sun H."/>
            <person name="Tritt A."/>
            <person name="Yoshinaga Y."/>
            <person name="Zwiers L.-H."/>
            <person name="Turgeon B."/>
            <person name="Goodwin S."/>
            <person name="Spatafora J."/>
            <person name="Crous P."/>
            <person name="Grigoriev I."/>
        </authorList>
    </citation>
    <scope>NUCLEOTIDE SEQUENCE</scope>
    <source>
        <strain evidence="13">CBS 113979</strain>
    </source>
</reference>
<comment type="subcellular location">
    <subcellularLocation>
        <location evidence="1">Nucleus</location>
        <location evidence="1">Nucleolus</location>
    </subcellularLocation>
    <subcellularLocation>
        <location evidence="2">Nucleus</location>
        <location evidence="2">Nucleoplasm</location>
    </subcellularLocation>
</comment>
<dbReference type="InterPro" id="IPR012099">
    <property type="entry name" value="Midasin"/>
</dbReference>
<feature type="compositionally biased region" description="Acidic residues" evidence="11">
    <location>
        <begin position="4115"/>
        <end position="4129"/>
    </location>
</feature>
<feature type="compositionally biased region" description="Polar residues" evidence="11">
    <location>
        <begin position="733"/>
        <end position="749"/>
    </location>
</feature>
<dbReference type="InterPro" id="IPR048617">
    <property type="entry name" value="MDN1_AAA_lid_4"/>
</dbReference>
<dbReference type="PANTHER" id="PTHR48103:SF2">
    <property type="entry name" value="MIDASIN"/>
    <property type="match status" value="1"/>
</dbReference>
<keyword evidence="7 10" id="KW-0067">ATP-binding</keyword>
<feature type="compositionally biased region" description="Acidic residues" evidence="11">
    <location>
        <begin position="4290"/>
        <end position="4325"/>
    </location>
</feature>
<feature type="compositionally biased region" description="Acidic residues" evidence="11">
    <location>
        <begin position="4501"/>
        <end position="4525"/>
    </location>
</feature>
<dbReference type="FunFam" id="3.40.50.300:FF:001368">
    <property type="entry name" value="Midasin"/>
    <property type="match status" value="1"/>
</dbReference>
<keyword evidence="14" id="KW-1185">Reference proteome</keyword>
<dbReference type="Gene3D" id="3.40.50.410">
    <property type="entry name" value="von Willebrand factor, type A domain"/>
    <property type="match status" value="1"/>
</dbReference>
<dbReference type="SUPFAM" id="SSF52540">
    <property type="entry name" value="P-loop containing nucleoside triphosphate hydrolases"/>
    <property type="match status" value="6"/>
</dbReference>
<sequence length="4875" mass="545673">MDCTRSCAYLLAKCTNLPDELQEVIRHGSNNAFLSAVSDAALVSNLADELLICLEPLIPEICARWIHSGPRPGSLGAFGRLVSIYPNFAECAEYFLQKWPLENFLHQRQNQPGSEDDGLLLENLLAIFRLLVIDNKTFHKFVRLIDIHKFLSHSHRPIRYLAVRISCIYLLAADAAMEEMIEKYFGTEEIQGMWEGKEINYRFLSLWEEKRYKDVRSSLLEASSDELEIQDFKLPQRHIRDPELSSLCAIVGGILVPRLQGLPSSSAVELVPTATTVRNLAKFAEALLSRQPVLLIGRAGSGKTSIVNYVAHLLNKRSSMVSLHLNAQSDAKLLVGMYTTGSTPGTFSWKPGVLTTAVREGRWVFIEDLDRAPNEIMSTLLPLIERGELLIPGRGEVIHAAPGFKIVATLQSTVRLDGQDRSSALNMIGNRFWNHVRIEMLEKPELTELMESLFPALQAHLPKIYAVYARLSMLLKSSSLAAGSQTGTIRPITPRDLLKWCRRVYTFISHASILSDSEKDAIFLEAFDCFAGSLPDGKVKMSIVEAIAKELKIEEQRSDYLMVNREIKHEALQKGRKRVLRLGRVQLPSNARRTAGSGRPFAHNAHTSRLLERLAVAVDRREPLLLVGETGTGKTTCIQHLADQLGRKLVPFNLSQQSESGDILGGFKPVSIRSIAVPLKDEFEELFELTFSRKSNQQFVEMHDKFYAKGQWKKMYKMWSGALQEFNQLYPSGSLPPSSNGTRSSSPENPSKKQKTGKEKVIPFARWKAFAAGLQNMRVQLDNKSDAFAFTFVEGNIVKALRNGDWVLLDEINLASPDTLESLSDLIASGPGETPSVSLTETGNVERIEAHPDFRIFAAMNPATDVGKKDLPGGIRSRFTEIYVDSPDRDVKSLMSIVDSYIGQNNTDRTVVADVTKLYGEVQQLASSGMLVDGSNQKPHFSLRTLTRTLMYARDYAYLFGLRRALYEGFHMSFLTFLDKPSEALLVPVIEQHLFGKRAEAEVKKPLRKPNDIQNHVQVGSQWLRQGSFEPEPQPTYIITPFVERNLNNLIRATSTGRYPILIQGPTSSGKTSMIEYLAKRSGNKFVRINNHEHTDLQEYLGTYISGSDGKLQFQEGILVKALREGHWIVLDELNLAPTDVLEALNRLLDDNRELLIPETQEVVRPHDGFMLFATQNPAGLYGGRKFLSRAFRNRFLELHFDDIPVVELQDILEKRTLIPPSWSHLVVEVYKALSALRQEDRLFEQKSFATLRDLFRWALRKADSVEELATNGYMLLAERVRKVEEREAVKNILETVMSKQGRRIRIDEGTLYSGTTTPEFMSYQEKSASGSIVWTGAMRRLFILVANAIRNQEPVLLVGETGCGKTTVCQLLAEALGKSLHIVNAHQNTETGDLIGAQRPVRNKAAIEGTLVNLLEPALASAGVVRGADHEVLDMLRAYDQLTVSELSSIAQEDQRVVRSLRIKLSALFEWSDGNLVSAMKSGQFFLLDEISLADDSVLERLNSVLEPGRTLLLAEKGPKDSLVVAHEEFQFFATMNPGGDFGKRELSPALRNRFTEIWVPNLSEMDDVLRIVSSKLNESASIYAQPMVHFAQWFGERYNSSATTSVVSIRDTLAWVEFVNKSSTLTPVNAILQGAAMVFIDTLGANPAAILAVASHNIAKERRRCIKKLSDGLKQKLAPEYYRELPLGEDETCLWIGDFRLPRAGPPRADPQFSFVAPTTRTNAMRIFRGLQLTKPILIEGSPGVGKTTLVTAISNAIGKNLARINLSEQTDLMDLFGSDAPVEGALAGQFAWKDAPFLTAMKNGDWVLLDEMNLASQSVLEGLNACLDHRGEVYVAELDQTFKRHPDFRLFAAQNPHHQGGGRKGLPASFVNRFTVVYADTFSSHDLALISKQAFPDVDDSHTAKLIEFVAEVDTAVVQNRRFGSQGGPWEFNLRDISRWLQLMICKEDLLPAICSQDLVDIIFTQRFRHATDRDAVESLFKDGFDVQRTYRSRYNALSTSSVQVGLGLLPRFPIQVHSTSHAALEKSLLNPLEALMLCVRQSWPVILVGAPGSGKSRILQHLAGMVGSNLVTFSMNADIDAVDLVGGYEQLDPYREVERFILAARDLIQQEIIQMLTNSESKTIPTLDDFVHLHLLLQQDRNRIDLRDLRSILASHTSGSVNGLVANLDTIMGAPRVESGARFEWVDGFLVQAIERGDWLVLDNANLCNSSVLDRLNSLLEPNGYLSINENSLENGEARIVRPHPNFRIFLTMDPHHGELSRAMRNRAVEIFIPSDKVSQSRDDKHPPVVFSSESSMQRFRNFMEISHTSLHQDSLCALSFDHLSLEDTQIVTQFYKEIQAGLLGRQISKEADSTISNLENVMSIMEPDWRTAYTQTLRNVDNMVNSRFSLTKAQPIHPLNNDILVRWAKPTIPGYLGLGTLLDLCFDIARMHSALQNARQMPSDLSSLTWLQRSLSNHRQPKFKKDATAKVGPFLEDMGRFLHAQVGQAAHTLDESVLTCLKFVARFWWNLFNLVHSTTIDEATYRVFLSIGLEEARPKNSGVAQSDIRQSFGTELLALGQQTRLSTGLCMEELWLHLCPPTSKSIEELSTLLQLESIAQRFDSGVFQFFQFQSHPAELIHVRERLRRARADTRELVPVLDDVIRAMEAKIPENTVPLRPHFQSSFDVLLELLDLGKHNYSGKSKSNDFLYSQASLFAQHSSRPQSSWQHQSSLAGYLQTITQVETSTDRGLLGQNSGTTVLKEISTLGDVPLLQMDLVQTEIGVLGEMVSTQTSNLDHDLYRTLWLLFRDLSSSTNELLSQIGNSASESTDLSMPGFIARLHDQHRREIEEYASICSSEPTDLDEHLLIASRGWISVGIMLIMAYVPDRPLDPALRSAVEHQMFLSLRTRLENSLEAFEEFNIATTGQRQSLRAEIISKELSEMGDAPPVVEIARPSTSNLNQLQNDFTALLNIVKSLLGSSRTPTDGSGAVTYQNLIQIRKRLTENYRAYDDIAKIAVWFIRCVELGLALELKANQSLKEDEKRDDAVLYMLNTVPLLDREASLRDCTNPFKITARTELPITLYVLETFALQAGVKSFTHHNAMGILAEEIFTGLFDAWKAKLHSDQDSAAAKSSLYTHRGGDDEEDEVAEADFESLFPSYGEDAERHNQISKDWTPKEAAIKLSTLHAQIFSRSVDTAAGLQDLLIKSAKQVPKFDGQKASGISTLFNETLACVLLALKNESDILIAARQSVRFNFYSDPCIEESKKLTALVHKTQKRFREIQKVWPEHATLADTIKICDELLAFRLVDPLAKLLTKTEKLHETIYEWQSVASKEFSAAELYEELTNLLVSWRQLELTTWSRLLDVEAENCADDAKSWWFVAYENLVAVPNILVRDGQDLKLHTQELLRTLEGFFESTPIGQFNQRLELLLSFKAHLAFKADFTPELGSIHEALDNFIHYFLRFQQPVNDALVKGRQTLEKSVKDILLLASWKDRTIHALRQSAKNSHLKLFKVVRKFRKLLSQPVSSILQHGLPDVSVPLVPLQSLALGRVHSADNPSALETCEAYVPAWTDRPARFKNVGTTVSLMHRMAEPQENQVDAVAYVDSFLSDLDSSITQLQKATPTVLTEENKEAVKHLKTRKRKLFADVLKELRQMGFKANLGGDALARQDSLAIVLANLPALPSILRSERDELEYYLHKTLHLMPQVREISRQHSDDLTSAEVSRSTSLLESILQRSIRQREVLVKASIHAHVLQRQSRQMAALSSAESLIKIRSRARDMDAVDSALAWISPVLKVAAEVAKTQAHFGKFEIPEVIDAMYIWASKFQGFLPHEKTVFPRGVNSNEETDRVTLARKALDDFSLVLDGWKEQHPNLAYLMRGISPWARPKPDPNMNGVSKESQLAIQDVKDEILALLDSMLGSFQDLEKAGLSIPSSTEDIHWMSSADQGLARSIAACHAAHIQASLQKLLDKLQHIEGDLKPAAAIMTVVLPLVEQYRIAYAYHVDQLANFHQATCKLSYQLAKSFVQIGKSGFCTPPEKSSGQENGEDEKIEGGTGLGEGEGAEDISKDIQDDEDLTELAQEPDKKKDGEIEDEKDAVDMDDEDMEGEMGDAEEKDGDDESKGSDDEGEDMEEDVGDVDDLGPSTMDEKMWDDGKKPENEKEKEGDAGKGTKNEDELAAQDEKPKQDGHEQNPEEDAEAGAEESEEVKQQEELEHTDPHLQQGENLDLPEELDIDGNNSDASDNDSMDDLGDDMDDKGMEDVGTEDVPPVEEDDVKEGDAGDDEQDTDMEVDDLLNQPEETQGENDEGDEEGEDKNDLQGEEAAEEEPQSQQEQDDQLMTQDNDANTAEDVPESDAQGIGNSDMQQDEAPASDAAAKDEQGTAGKAPEQESGAAGKEGTNAEVSKRDAVGRDDEQQKDAEDQPFKKLGDASDRWYHQQRQIQKAQEPKDAEQQQIEEDVDMADADFEHVHDDDQAADTQALGTASEEQAKAFDDSKAIVSNEKEEPPKSLEDLDVEEDEPEREQEDAAMEDVEAQPEDSQPGAGQQAPQAFIGDQKPFTERNEAADTEPAQEESDVEDVDTQLSAVQLDEETIDTTESDARALWALHESSTRTLSLSLTEQLRLILEPTLATKMRGDFRTGKRLNMKRIIPYIASQYKRDKIWMRRSVPSKRQYQIMLAVDDSKSMSESGSQELAFETLALVSKALTQLEAGELCIVGFGADVRVLHEFDKPFSSEAGVDVFRGFTFEQTQTDVQKLIKKSMDLFREARFKASGSGAELWQLQLIVSDGVCSHHDEIQKLVRQAQEERIMIVFVVVDSVNKGKNGEGKGIMDLQRADFDKKNKDKLVLRKYLDTFPFRWWIVVGHVSELPVVLSTALRQWFAETVG</sequence>
<evidence type="ECO:0000256" key="2">
    <source>
        <dbReference type="ARBA" id="ARBA00004642"/>
    </source>
</evidence>
<feature type="compositionally biased region" description="Acidic residues" evidence="11">
    <location>
        <begin position="4554"/>
        <end position="4569"/>
    </location>
</feature>
<comment type="similarity">
    <text evidence="3 10">Belongs to the midasin family.</text>
</comment>
<feature type="compositionally biased region" description="Polar residues" evidence="11">
    <location>
        <begin position="4465"/>
        <end position="4475"/>
    </location>
</feature>
<feature type="compositionally biased region" description="Acidic residues" evidence="11">
    <location>
        <begin position="4079"/>
        <end position="4108"/>
    </location>
</feature>
<dbReference type="PROSITE" id="PS50234">
    <property type="entry name" value="VWFA"/>
    <property type="match status" value="1"/>
</dbReference>
<accession>A0A6G1HD37</accession>
<dbReference type="GO" id="GO:0000027">
    <property type="term" value="P:ribosomal large subunit assembly"/>
    <property type="evidence" value="ECO:0007669"/>
    <property type="project" value="InterPro"/>
</dbReference>
<feature type="compositionally biased region" description="Basic and acidic residues" evidence="11">
    <location>
        <begin position="4392"/>
        <end position="4424"/>
    </location>
</feature>
<feature type="compositionally biased region" description="Basic and acidic residues" evidence="11">
    <location>
        <begin position="4135"/>
        <end position="4181"/>
    </location>
</feature>
<dbReference type="FunFam" id="3.40.50.300:FF:000582">
    <property type="entry name" value="Midasin"/>
    <property type="match status" value="1"/>
</dbReference>
<dbReference type="InterPro" id="IPR011704">
    <property type="entry name" value="ATPase_dyneun-rel_AAA"/>
</dbReference>
<evidence type="ECO:0000313" key="13">
    <source>
        <dbReference type="EMBL" id="KAF1990977.1"/>
    </source>
</evidence>
<dbReference type="EMBL" id="ML977140">
    <property type="protein sequence ID" value="KAF1990977.1"/>
    <property type="molecule type" value="Genomic_DNA"/>
</dbReference>
<feature type="compositionally biased region" description="Basic and acidic residues" evidence="11">
    <location>
        <begin position="4476"/>
        <end position="4500"/>
    </location>
</feature>
<dbReference type="InterPro" id="IPR041190">
    <property type="entry name" value="Midasin_AAA_lid_5"/>
</dbReference>